<gene>
    <name evidence="2" type="primary">P0047B10.44</name>
</gene>
<organism evidence="2 3">
    <name type="scientific">Oryza sativa subsp. japonica</name>
    <name type="common">Rice</name>
    <dbReference type="NCBI Taxonomy" id="39947"/>
    <lineage>
        <taxon>Eukaryota</taxon>
        <taxon>Viridiplantae</taxon>
        <taxon>Streptophyta</taxon>
        <taxon>Embryophyta</taxon>
        <taxon>Tracheophyta</taxon>
        <taxon>Spermatophyta</taxon>
        <taxon>Magnoliopsida</taxon>
        <taxon>Liliopsida</taxon>
        <taxon>Poales</taxon>
        <taxon>Poaceae</taxon>
        <taxon>BOP clade</taxon>
        <taxon>Oryzoideae</taxon>
        <taxon>Oryzeae</taxon>
        <taxon>Oryzinae</taxon>
        <taxon>Oryza</taxon>
        <taxon>Oryza sativa</taxon>
    </lineage>
</organism>
<sequence>MDGYSFVPRTSDIETQKATRWAGNSERRRKAETLMRRDERRLPLPEAERRDEPMTMSRTI</sequence>
<accession>Q67V52</accession>
<name>Q67V52_ORYSJ</name>
<dbReference type="EMBL" id="AP005308">
    <property type="protein sequence ID" value="BAD37967.1"/>
    <property type="molecule type" value="Genomic_DNA"/>
</dbReference>
<dbReference type="Proteomes" id="UP000000763">
    <property type="component" value="Chromosome 9"/>
</dbReference>
<evidence type="ECO:0000256" key="1">
    <source>
        <dbReference type="SAM" id="MobiDB-lite"/>
    </source>
</evidence>
<reference evidence="3" key="1">
    <citation type="journal article" date="2005" name="Nature">
        <title>The map-based sequence of the rice genome.</title>
        <authorList>
            <consortium name="International rice genome sequencing project (IRGSP)"/>
            <person name="Matsumoto T."/>
            <person name="Wu J."/>
            <person name="Kanamori H."/>
            <person name="Katayose Y."/>
            <person name="Fujisawa M."/>
            <person name="Namiki N."/>
            <person name="Mizuno H."/>
            <person name="Yamamoto K."/>
            <person name="Antonio B.A."/>
            <person name="Baba T."/>
            <person name="Sakata K."/>
            <person name="Nagamura Y."/>
            <person name="Aoki H."/>
            <person name="Arikawa K."/>
            <person name="Arita K."/>
            <person name="Bito T."/>
            <person name="Chiden Y."/>
            <person name="Fujitsuka N."/>
            <person name="Fukunaka R."/>
            <person name="Hamada M."/>
            <person name="Harada C."/>
            <person name="Hayashi A."/>
            <person name="Hijishita S."/>
            <person name="Honda M."/>
            <person name="Hosokawa S."/>
            <person name="Ichikawa Y."/>
            <person name="Idonuma A."/>
            <person name="Iijima M."/>
            <person name="Ikeda M."/>
            <person name="Ikeno M."/>
            <person name="Ito K."/>
            <person name="Ito S."/>
            <person name="Ito T."/>
            <person name="Ito Y."/>
            <person name="Ito Y."/>
            <person name="Iwabuchi A."/>
            <person name="Kamiya K."/>
            <person name="Karasawa W."/>
            <person name="Kurita K."/>
            <person name="Katagiri S."/>
            <person name="Kikuta A."/>
            <person name="Kobayashi H."/>
            <person name="Kobayashi N."/>
            <person name="Machita K."/>
            <person name="Maehara T."/>
            <person name="Masukawa M."/>
            <person name="Mizubayashi T."/>
            <person name="Mukai Y."/>
            <person name="Nagasaki H."/>
            <person name="Nagata Y."/>
            <person name="Naito S."/>
            <person name="Nakashima M."/>
            <person name="Nakama Y."/>
            <person name="Nakamichi Y."/>
            <person name="Nakamura M."/>
            <person name="Meguro A."/>
            <person name="Negishi M."/>
            <person name="Ohta I."/>
            <person name="Ohta T."/>
            <person name="Okamoto M."/>
            <person name="Ono N."/>
            <person name="Saji S."/>
            <person name="Sakaguchi M."/>
            <person name="Sakai K."/>
            <person name="Shibata M."/>
            <person name="Shimokawa T."/>
            <person name="Song J."/>
            <person name="Takazaki Y."/>
            <person name="Terasawa K."/>
            <person name="Tsugane M."/>
            <person name="Tsuji K."/>
            <person name="Ueda S."/>
            <person name="Waki K."/>
            <person name="Yamagata H."/>
            <person name="Yamamoto M."/>
            <person name="Yamamoto S."/>
            <person name="Yamane H."/>
            <person name="Yoshiki S."/>
            <person name="Yoshihara R."/>
            <person name="Yukawa K."/>
            <person name="Zhong H."/>
            <person name="Yano M."/>
            <person name="Yuan Q."/>
            <person name="Ouyang S."/>
            <person name="Liu J."/>
            <person name="Jones K.M."/>
            <person name="Gansberger K."/>
            <person name="Moffat K."/>
            <person name="Hill J."/>
            <person name="Bera J."/>
            <person name="Fadrosh D."/>
            <person name="Jin S."/>
            <person name="Johri S."/>
            <person name="Kim M."/>
            <person name="Overton L."/>
            <person name="Reardon M."/>
            <person name="Tsitrin T."/>
            <person name="Vuong H."/>
            <person name="Weaver B."/>
            <person name="Ciecko A."/>
            <person name="Tallon L."/>
            <person name="Jackson J."/>
            <person name="Pai G."/>
            <person name="Aken S.V."/>
            <person name="Utterback T."/>
            <person name="Reidmuller S."/>
            <person name="Feldblyum T."/>
            <person name="Hsiao J."/>
            <person name="Zismann V."/>
            <person name="Iobst S."/>
            <person name="de Vazeille A.R."/>
            <person name="Buell C.R."/>
            <person name="Ying K."/>
            <person name="Li Y."/>
            <person name="Lu T."/>
            <person name="Huang Y."/>
            <person name="Zhao Q."/>
            <person name="Feng Q."/>
            <person name="Zhang L."/>
            <person name="Zhu J."/>
            <person name="Weng Q."/>
            <person name="Mu J."/>
            <person name="Lu Y."/>
            <person name="Fan D."/>
            <person name="Liu Y."/>
            <person name="Guan J."/>
            <person name="Zhang Y."/>
            <person name="Yu S."/>
            <person name="Liu X."/>
            <person name="Zhang Y."/>
            <person name="Hong G."/>
            <person name="Han B."/>
            <person name="Choisne N."/>
            <person name="Demange N."/>
            <person name="Orjeda G."/>
            <person name="Samain S."/>
            <person name="Cattolico L."/>
            <person name="Pelletier E."/>
            <person name="Couloux A."/>
            <person name="Segurens B."/>
            <person name="Wincker P."/>
            <person name="D'Hont A."/>
            <person name="Scarpelli C."/>
            <person name="Weissenbach J."/>
            <person name="Salanoubat M."/>
            <person name="Quetier F."/>
            <person name="Yu Y."/>
            <person name="Kim H.R."/>
            <person name="Rambo T."/>
            <person name="Currie J."/>
            <person name="Collura K."/>
            <person name="Luo M."/>
            <person name="Yang T."/>
            <person name="Ammiraju J.S.S."/>
            <person name="Engler F."/>
            <person name="Soderlund C."/>
            <person name="Wing R.A."/>
            <person name="Palmer L.E."/>
            <person name="de la Bastide M."/>
            <person name="Spiegel L."/>
            <person name="Nascimento L."/>
            <person name="Zutavern T."/>
            <person name="O'Shaughnessy A."/>
            <person name="Dike S."/>
            <person name="Dedhia N."/>
            <person name="Preston R."/>
            <person name="Balija V."/>
            <person name="McCombie W.R."/>
            <person name="Chow T."/>
            <person name="Chen H."/>
            <person name="Chung M."/>
            <person name="Chen C."/>
            <person name="Shaw J."/>
            <person name="Wu H."/>
            <person name="Hsiao K."/>
            <person name="Chao Y."/>
            <person name="Chu M."/>
            <person name="Cheng C."/>
            <person name="Hour A."/>
            <person name="Lee P."/>
            <person name="Lin S."/>
            <person name="Lin Y."/>
            <person name="Liou J."/>
            <person name="Liu S."/>
            <person name="Hsing Y."/>
            <person name="Raghuvanshi S."/>
            <person name="Mohanty A."/>
            <person name="Bharti A.K."/>
            <person name="Gaur A."/>
            <person name="Gupta V."/>
            <person name="Kumar D."/>
            <person name="Ravi V."/>
            <person name="Vij S."/>
            <person name="Kapur A."/>
            <person name="Khurana P."/>
            <person name="Khurana P."/>
            <person name="Khurana J.P."/>
            <person name="Tyagi A.K."/>
            <person name="Gaikwad K."/>
            <person name="Singh A."/>
            <person name="Dalal V."/>
            <person name="Srivastava S."/>
            <person name="Dixit A."/>
            <person name="Pal A.K."/>
            <person name="Ghazi I.A."/>
            <person name="Yadav M."/>
            <person name="Pandit A."/>
            <person name="Bhargava A."/>
            <person name="Sureshbabu K."/>
            <person name="Batra K."/>
            <person name="Sharma T.R."/>
            <person name="Mohapatra T."/>
            <person name="Singh N.K."/>
            <person name="Messing J."/>
            <person name="Nelson A.B."/>
            <person name="Fuks G."/>
            <person name="Kavchok S."/>
            <person name="Keizer G."/>
            <person name="Linton E."/>
            <person name="Llaca V."/>
            <person name="Song R."/>
            <person name="Tanyolac B."/>
            <person name="Young S."/>
            <person name="Ho-Il K."/>
            <person name="Hahn J.H."/>
            <person name="Sangsakoo G."/>
            <person name="Vanavichit A."/>
            <person name="de Mattos Luiz.A.T."/>
            <person name="Zimmer P.D."/>
            <person name="Malone G."/>
            <person name="Dellagostin O."/>
            <person name="de Oliveira A.C."/>
            <person name="Bevan M."/>
            <person name="Bancroft I."/>
            <person name="Minx P."/>
            <person name="Cordum H."/>
            <person name="Wilson R."/>
            <person name="Cheng Z."/>
            <person name="Jin W."/>
            <person name="Jiang J."/>
            <person name="Leong S.A."/>
            <person name="Iwama H."/>
            <person name="Gojobori T."/>
            <person name="Itoh T."/>
            <person name="Niimura Y."/>
            <person name="Fujii Y."/>
            <person name="Habara T."/>
            <person name="Sakai H."/>
            <person name="Sato Y."/>
            <person name="Wilson G."/>
            <person name="Kumar K."/>
            <person name="McCouch S."/>
            <person name="Juretic N."/>
            <person name="Hoen D."/>
            <person name="Wright S."/>
            <person name="Bruskiewich R."/>
            <person name="Bureau T."/>
            <person name="Miyao A."/>
            <person name="Hirochika H."/>
            <person name="Nishikawa T."/>
            <person name="Kadowaki K."/>
            <person name="Sugiura M."/>
            <person name="Burr B."/>
            <person name="Sasaki T."/>
        </authorList>
    </citation>
    <scope>NUCLEOTIDE SEQUENCE [LARGE SCALE GENOMIC DNA]</scope>
    <source>
        <strain evidence="3">cv. Nipponbare</strain>
    </source>
</reference>
<feature type="compositionally biased region" description="Basic and acidic residues" evidence="1">
    <location>
        <begin position="25"/>
        <end position="53"/>
    </location>
</feature>
<reference evidence="3" key="2">
    <citation type="journal article" date="2008" name="Nucleic Acids Res.">
        <title>The rice annotation project database (RAP-DB): 2008 update.</title>
        <authorList>
            <consortium name="The rice annotation project (RAP)"/>
        </authorList>
    </citation>
    <scope>GENOME REANNOTATION</scope>
    <source>
        <strain evidence="3">cv. Nipponbare</strain>
    </source>
</reference>
<feature type="region of interest" description="Disordered" evidence="1">
    <location>
        <begin position="1"/>
        <end position="60"/>
    </location>
</feature>
<evidence type="ECO:0000313" key="3">
    <source>
        <dbReference type="Proteomes" id="UP000000763"/>
    </source>
</evidence>
<protein>
    <submittedName>
        <fullName evidence="2">Uncharacterized protein</fullName>
    </submittedName>
</protein>
<proteinExistence type="predicted"/>
<evidence type="ECO:0000313" key="2">
    <source>
        <dbReference type="EMBL" id="BAD37967.1"/>
    </source>
</evidence>
<dbReference type="AlphaFoldDB" id="Q67V52"/>